<reference evidence="1 2" key="1">
    <citation type="submission" date="2017-07" db="EMBL/GenBank/DDBJ databases">
        <title>Acidovorax KNDSW TSA 6 genome sequence and assembly.</title>
        <authorList>
            <person name="Mayilraj S."/>
        </authorList>
    </citation>
    <scope>NUCLEOTIDE SEQUENCE [LARGE SCALE GENOMIC DNA]</scope>
    <source>
        <strain evidence="1 2">KNDSW-TSA6</strain>
    </source>
</reference>
<comment type="caution">
    <text evidence="1">The sequence shown here is derived from an EMBL/GenBank/DDBJ whole genome shotgun (WGS) entry which is preliminary data.</text>
</comment>
<organism evidence="1 2">
    <name type="scientific">Acidovorax kalamii</name>
    <dbReference type="NCBI Taxonomy" id="2004485"/>
    <lineage>
        <taxon>Bacteria</taxon>
        <taxon>Pseudomonadati</taxon>
        <taxon>Pseudomonadota</taxon>
        <taxon>Betaproteobacteria</taxon>
        <taxon>Burkholderiales</taxon>
        <taxon>Comamonadaceae</taxon>
        <taxon>Acidovorax</taxon>
    </lineage>
</organism>
<name>A0A235EPE5_9BURK</name>
<proteinExistence type="predicted"/>
<dbReference type="EMBL" id="NOIG01000004">
    <property type="protein sequence ID" value="OYD50889.1"/>
    <property type="molecule type" value="Genomic_DNA"/>
</dbReference>
<evidence type="ECO:0008006" key="3">
    <source>
        <dbReference type="Google" id="ProtNLM"/>
    </source>
</evidence>
<evidence type="ECO:0000313" key="2">
    <source>
        <dbReference type="Proteomes" id="UP000215441"/>
    </source>
</evidence>
<dbReference type="AlphaFoldDB" id="A0A235EPE5"/>
<evidence type="ECO:0000313" key="1">
    <source>
        <dbReference type="EMBL" id="OYD50889.1"/>
    </source>
</evidence>
<gene>
    <name evidence="1" type="ORF">CBY09_03310</name>
</gene>
<protein>
    <recommendedName>
        <fullName evidence="3">Lactate dehydrogenase</fullName>
    </recommendedName>
</protein>
<keyword evidence="2" id="KW-1185">Reference proteome</keyword>
<dbReference type="Proteomes" id="UP000215441">
    <property type="component" value="Unassembled WGS sequence"/>
</dbReference>
<accession>A0A235EPE5</accession>
<sequence>MQGNPRFLHITQMPGSLQTTPATYEALLDMQTRGGRMQVWEQAPDNALAEVMGRNASATTQQGRLAGLGSALLGQVASTGVGYRQTVVDMAAVASPDRIQGKAMDALWSFKSRPSGSVELSIETRSGARVRLSIHDQLEPSASGAGMSVEVVVEGELGVQEREALRALASGFDKAVQGLSGDDPKLDVEELLRFDSKVFTRLELQTEMYGKDRDGNRVLTLGAQLQVDGDRRAVQLRSRDGVVKMATDLRQPAQWGTDAQRANAVERYLGRIDKAAERGQARQALVDLFKSSFAAMHSRYDAPHTGVGLKPGTALHTLPGTFGEEDQGLLTGLADFDASITATTRATNPRRTQELDTFHYTLNQSTHITGSSSRNRAVSQTQTAQLVASYHQSLLVSAAPRLDTTSASQNYLYNKVDDSSSTEAHLAYDNGEAIRATLTQAASLSLHTLRVENNQVTGNSTSAPGPQSRHTDLLPLLKQLQLQRQQDAQEADDTARRERQETLQAWQTQVLQGL</sequence>